<dbReference type="RefSeq" id="WP_197641702.1">
    <property type="nucleotide sequence ID" value="NZ_JAEACP010000001.1"/>
</dbReference>
<comment type="caution">
    <text evidence="1">The sequence shown here is derived from an EMBL/GenBank/DDBJ whole genome shotgun (WGS) entry which is preliminary data.</text>
</comment>
<protein>
    <recommendedName>
        <fullName evidence="3">DUF2497 domain-containing protein</fullName>
    </recommendedName>
</protein>
<sequence length="207" mass="22266">MPGSLTSNGVEDLVSSVRRLVSADRCPHDPEPGEKLLLTPSLRVVPEAAPVAPLILTGSDLAPEEAVLVDADWEEPIWSAPEAPLAEIALGVEEAELVAEAPMWPEVEEEEALQGEGPVVAFPSAAAPAEAEPVAENEDEIDVAEVLTAAVLEDENLRVMDEAELHDLVREILRQELQGSLGERITRNVRKLVRAEVNRALAARSLD</sequence>
<name>A0ABV7DYC8_9RHOB</name>
<keyword evidence="2" id="KW-1185">Reference proteome</keyword>
<organism evidence="1 2">
    <name type="scientific">Tabrizicola soli</name>
    <dbReference type="NCBI Taxonomy" id="2185115"/>
    <lineage>
        <taxon>Bacteria</taxon>
        <taxon>Pseudomonadati</taxon>
        <taxon>Pseudomonadota</taxon>
        <taxon>Alphaproteobacteria</taxon>
        <taxon>Rhodobacterales</taxon>
        <taxon>Paracoccaceae</taxon>
        <taxon>Tabrizicola</taxon>
    </lineage>
</organism>
<reference evidence="2" key="1">
    <citation type="journal article" date="2019" name="Int. J. Syst. Evol. Microbiol.">
        <title>The Global Catalogue of Microorganisms (GCM) 10K type strain sequencing project: providing services to taxonomists for standard genome sequencing and annotation.</title>
        <authorList>
            <consortium name="The Broad Institute Genomics Platform"/>
            <consortium name="The Broad Institute Genome Sequencing Center for Infectious Disease"/>
            <person name="Wu L."/>
            <person name="Ma J."/>
        </authorList>
    </citation>
    <scope>NUCLEOTIDE SEQUENCE [LARGE SCALE GENOMIC DNA]</scope>
    <source>
        <strain evidence="2">KCTC 62102</strain>
    </source>
</reference>
<gene>
    <name evidence="1" type="ORF">ACFOD6_14995</name>
</gene>
<evidence type="ECO:0008006" key="3">
    <source>
        <dbReference type="Google" id="ProtNLM"/>
    </source>
</evidence>
<accession>A0ABV7DYC8</accession>
<dbReference type="Proteomes" id="UP001595445">
    <property type="component" value="Unassembled WGS sequence"/>
</dbReference>
<evidence type="ECO:0000313" key="1">
    <source>
        <dbReference type="EMBL" id="MFC3087356.1"/>
    </source>
</evidence>
<evidence type="ECO:0000313" key="2">
    <source>
        <dbReference type="Proteomes" id="UP001595445"/>
    </source>
</evidence>
<dbReference type="EMBL" id="JBHRSM010000025">
    <property type="protein sequence ID" value="MFC3087356.1"/>
    <property type="molecule type" value="Genomic_DNA"/>
</dbReference>
<proteinExistence type="predicted"/>